<gene>
    <name evidence="2" type="ORF">QBC37DRAFT_401907</name>
</gene>
<dbReference type="Proteomes" id="UP001301769">
    <property type="component" value="Unassembled WGS sequence"/>
</dbReference>
<dbReference type="AlphaFoldDB" id="A0AAN6Y3N0"/>
<evidence type="ECO:0000313" key="2">
    <source>
        <dbReference type="EMBL" id="KAK4212073.1"/>
    </source>
</evidence>
<reference evidence="2" key="2">
    <citation type="submission" date="2023-05" db="EMBL/GenBank/DDBJ databases">
        <authorList>
            <consortium name="Lawrence Berkeley National Laboratory"/>
            <person name="Steindorff A."/>
            <person name="Hensen N."/>
            <person name="Bonometti L."/>
            <person name="Westerberg I."/>
            <person name="Brannstrom I.O."/>
            <person name="Guillou S."/>
            <person name="Cros-Aarteil S."/>
            <person name="Calhoun S."/>
            <person name="Haridas S."/>
            <person name="Kuo A."/>
            <person name="Mondo S."/>
            <person name="Pangilinan J."/>
            <person name="Riley R."/>
            <person name="Labutti K."/>
            <person name="Andreopoulos B."/>
            <person name="Lipzen A."/>
            <person name="Chen C."/>
            <person name="Yanf M."/>
            <person name="Daum C."/>
            <person name="Ng V."/>
            <person name="Clum A."/>
            <person name="Ohm R."/>
            <person name="Martin F."/>
            <person name="Silar P."/>
            <person name="Natvig D."/>
            <person name="Lalanne C."/>
            <person name="Gautier V."/>
            <person name="Ament-Velasquez S.L."/>
            <person name="Kruys A."/>
            <person name="Hutchinson M.I."/>
            <person name="Powell A.J."/>
            <person name="Barry K."/>
            <person name="Miller A.N."/>
            <person name="Grigoriev I.V."/>
            <person name="Debuchy R."/>
            <person name="Gladieux P."/>
            <person name="Thoren M.H."/>
            <person name="Johannesson H."/>
        </authorList>
    </citation>
    <scope>NUCLEOTIDE SEQUENCE</scope>
    <source>
        <strain evidence="2">PSN293</strain>
    </source>
</reference>
<protein>
    <submittedName>
        <fullName evidence="2">Uncharacterized protein</fullName>
    </submittedName>
</protein>
<reference evidence="2" key="1">
    <citation type="journal article" date="2023" name="Mol. Phylogenet. Evol.">
        <title>Genome-scale phylogeny and comparative genomics of the fungal order Sordariales.</title>
        <authorList>
            <person name="Hensen N."/>
            <person name="Bonometti L."/>
            <person name="Westerberg I."/>
            <person name="Brannstrom I.O."/>
            <person name="Guillou S."/>
            <person name="Cros-Aarteil S."/>
            <person name="Calhoun S."/>
            <person name="Haridas S."/>
            <person name="Kuo A."/>
            <person name="Mondo S."/>
            <person name="Pangilinan J."/>
            <person name="Riley R."/>
            <person name="LaButti K."/>
            <person name="Andreopoulos B."/>
            <person name="Lipzen A."/>
            <person name="Chen C."/>
            <person name="Yan M."/>
            <person name="Daum C."/>
            <person name="Ng V."/>
            <person name="Clum A."/>
            <person name="Steindorff A."/>
            <person name="Ohm R.A."/>
            <person name="Martin F."/>
            <person name="Silar P."/>
            <person name="Natvig D.O."/>
            <person name="Lalanne C."/>
            <person name="Gautier V."/>
            <person name="Ament-Velasquez S.L."/>
            <person name="Kruys A."/>
            <person name="Hutchinson M.I."/>
            <person name="Powell A.J."/>
            <person name="Barry K."/>
            <person name="Miller A.N."/>
            <person name="Grigoriev I.V."/>
            <person name="Debuchy R."/>
            <person name="Gladieux P."/>
            <person name="Hiltunen Thoren M."/>
            <person name="Johannesson H."/>
        </authorList>
    </citation>
    <scope>NUCLEOTIDE SEQUENCE</scope>
    <source>
        <strain evidence="2">PSN293</strain>
    </source>
</reference>
<organism evidence="2 3">
    <name type="scientific">Rhypophila decipiens</name>
    <dbReference type="NCBI Taxonomy" id="261697"/>
    <lineage>
        <taxon>Eukaryota</taxon>
        <taxon>Fungi</taxon>
        <taxon>Dikarya</taxon>
        <taxon>Ascomycota</taxon>
        <taxon>Pezizomycotina</taxon>
        <taxon>Sordariomycetes</taxon>
        <taxon>Sordariomycetidae</taxon>
        <taxon>Sordariales</taxon>
        <taxon>Naviculisporaceae</taxon>
        <taxon>Rhypophila</taxon>
    </lineage>
</organism>
<sequence>MSPMPEDQLRELIVEPDVTTTGTTEEARRMWQENFDKTVSPQFLEAQLKFYGEWFPYPIMPQVLLNTLRQAVGNGKCRQVADGIKELENELRRKYEPLYNKYQHSLREWEHAEALQTPGGNQEALSQTDVQPDNSAMEVDPALRAKDQPQEDGTSTPISKTTEEPKKPVVERYGFECYANGKLLSNGMGPLPEAELRDLIEAPDLSKATEEAQAAWKTRCDEVVTKEFLEAQLRFYGIWFPPIPFRQILLNLLRNGVEYGQCREIHSNTRKIAAELDKEYERSLARTKRA</sequence>
<feature type="region of interest" description="Disordered" evidence="1">
    <location>
        <begin position="136"/>
        <end position="166"/>
    </location>
</feature>
<proteinExistence type="predicted"/>
<evidence type="ECO:0000313" key="3">
    <source>
        <dbReference type="Proteomes" id="UP001301769"/>
    </source>
</evidence>
<name>A0AAN6Y3N0_9PEZI</name>
<keyword evidence="3" id="KW-1185">Reference proteome</keyword>
<comment type="caution">
    <text evidence="2">The sequence shown here is derived from an EMBL/GenBank/DDBJ whole genome shotgun (WGS) entry which is preliminary data.</text>
</comment>
<dbReference type="EMBL" id="MU858135">
    <property type="protein sequence ID" value="KAK4212073.1"/>
    <property type="molecule type" value="Genomic_DNA"/>
</dbReference>
<accession>A0AAN6Y3N0</accession>
<feature type="compositionally biased region" description="Polar residues" evidence="1">
    <location>
        <begin position="151"/>
        <end position="160"/>
    </location>
</feature>
<evidence type="ECO:0000256" key="1">
    <source>
        <dbReference type="SAM" id="MobiDB-lite"/>
    </source>
</evidence>